<keyword evidence="2" id="KW-0479">Metal-binding</keyword>
<organism evidence="7 8">
    <name type="scientific">Parasphingorhabdus marina DSM 22363</name>
    <dbReference type="NCBI Taxonomy" id="1123272"/>
    <lineage>
        <taxon>Bacteria</taxon>
        <taxon>Pseudomonadati</taxon>
        <taxon>Pseudomonadota</taxon>
        <taxon>Alphaproteobacteria</taxon>
        <taxon>Sphingomonadales</taxon>
        <taxon>Sphingomonadaceae</taxon>
        <taxon>Parasphingorhabdus</taxon>
    </lineage>
</organism>
<evidence type="ECO:0000259" key="6">
    <source>
        <dbReference type="Pfam" id="PF02668"/>
    </source>
</evidence>
<dbReference type="AlphaFoldDB" id="A0A1N6GPK3"/>
<keyword evidence="4" id="KW-0560">Oxidoreductase</keyword>
<keyword evidence="8" id="KW-1185">Reference proteome</keyword>
<evidence type="ECO:0000313" key="7">
    <source>
        <dbReference type="EMBL" id="SIO09433.1"/>
    </source>
</evidence>
<dbReference type="GO" id="GO:0006790">
    <property type="term" value="P:sulfur compound metabolic process"/>
    <property type="evidence" value="ECO:0007669"/>
    <property type="project" value="TreeGrafter"/>
</dbReference>
<dbReference type="GO" id="GO:0005737">
    <property type="term" value="C:cytoplasm"/>
    <property type="evidence" value="ECO:0007669"/>
    <property type="project" value="TreeGrafter"/>
</dbReference>
<evidence type="ECO:0000313" key="8">
    <source>
        <dbReference type="Proteomes" id="UP000185192"/>
    </source>
</evidence>
<dbReference type="Pfam" id="PF02668">
    <property type="entry name" value="TauD"/>
    <property type="match status" value="1"/>
</dbReference>
<feature type="domain" description="TauD/TfdA-like" evidence="6">
    <location>
        <begin position="3"/>
        <end position="274"/>
    </location>
</feature>
<keyword evidence="5" id="KW-0408">Iron</keyword>
<accession>A0A1N6GPK3</accession>
<dbReference type="InterPro" id="IPR051323">
    <property type="entry name" value="AtsK-like"/>
</dbReference>
<dbReference type="InterPro" id="IPR042098">
    <property type="entry name" value="TauD-like_sf"/>
</dbReference>
<dbReference type="SUPFAM" id="SSF51197">
    <property type="entry name" value="Clavaminate synthase-like"/>
    <property type="match status" value="1"/>
</dbReference>
<sequence length="280" mass="31350">MQVEPTSSTCGAHITGIDLSQDLSADCVAELRAHWVEHKVLAFPGQQLTDDDLERFTQYFGDFGEDPFFGHIEGHEHIAAIQRNADETTPIFAEIFHSDWSFMDVPPAGTLLYGITIPPHGGNTLFADQVAAYERLPDKLRDTAGELTAIHSARRGYAPGGMYDAEDQESGRSMKIIASERALETHEHPFVRTHRETGRKALFSSAAYIIGFAGMPQEESDKLLMEFYAHQSAEDLVYSHPWQKDMLVMWDNRSLLHAATGGYDGHDRLLHRTTIADTEF</sequence>
<keyword evidence="3 7" id="KW-0223">Dioxygenase</keyword>
<dbReference type="PANTHER" id="PTHR30468:SF1">
    <property type="entry name" value="ALPHA-KETOGLUTARATE-DEPENDENT SULFONATE DIOXYGENASE"/>
    <property type="match status" value="1"/>
</dbReference>
<evidence type="ECO:0000256" key="1">
    <source>
        <dbReference type="ARBA" id="ARBA00005896"/>
    </source>
</evidence>
<evidence type="ECO:0000256" key="2">
    <source>
        <dbReference type="ARBA" id="ARBA00022723"/>
    </source>
</evidence>
<protein>
    <submittedName>
        <fullName evidence="7">Taurine dioxygenase</fullName>
    </submittedName>
</protein>
<gene>
    <name evidence="7" type="ORF">SAMN02745824_2925</name>
</gene>
<evidence type="ECO:0000256" key="5">
    <source>
        <dbReference type="ARBA" id="ARBA00023004"/>
    </source>
</evidence>
<comment type="similarity">
    <text evidence="1">Belongs to the TfdA dioxygenase family.</text>
</comment>
<reference evidence="8" key="1">
    <citation type="submission" date="2016-11" db="EMBL/GenBank/DDBJ databases">
        <authorList>
            <person name="Varghese N."/>
            <person name="Submissions S."/>
        </authorList>
    </citation>
    <scope>NUCLEOTIDE SEQUENCE [LARGE SCALE GENOMIC DNA]</scope>
    <source>
        <strain evidence="8">DSM 22363</strain>
    </source>
</reference>
<dbReference type="GO" id="GO:0000908">
    <property type="term" value="F:taurine dioxygenase activity"/>
    <property type="evidence" value="ECO:0007669"/>
    <property type="project" value="TreeGrafter"/>
</dbReference>
<dbReference type="EMBL" id="FSQW01000002">
    <property type="protein sequence ID" value="SIO09433.1"/>
    <property type="molecule type" value="Genomic_DNA"/>
</dbReference>
<dbReference type="RefSeq" id="WP_239447444.1">
    <property type="nucleotide sequence ID" value="NZ_FSQW01000002.1"/>
</dbReference>
<dbReference type="GO" id="GO:0046872">
    <property type="term" value="F:metal ion binding"/>
    <property type="evidence" value="ECO:0007669"/>
    <property type="project" value="UniProtKB-KW"/>
</dbReference>
<dbReference type="STRING" id="1123272.SAMN02745824_2925"/>
<evidence type="ECO:0000256" key="3">
    <source>
        <dbReference type="ARBA" id="ARBA00022964"/>
    </source>
</evidence>
<proteinExistence type="inferred from homology"/>
<name>A0A1N6GPK3_9SPHN</name>
<dbReference type="PANTHER" id="PTHR30468">
    <property type="entry name" value="ALPHA-KETOGLUTARATE-DEPENDENT SULFONATE DIOXYGENASE"/>
    <property type="match status" value="1"/>
</dbReference>
<dbReference type="Gene3D" id="3.60.130.10">
    <property type="entry name" value="Clavaminate synthase-like"/>
    <property type="match status" value="1"/>
</dbReference>
<evidence type="ECO:0000256" key="4">
    <source>
        <dbReference type="ARBA" id="ARBA00023002"/>
    </source>
</evidence>
<dbReference type="Proteomes" id="UP000185192">
    <property type="component" value="Unassembled WGS sequence"/>
</dbReference>
<dbReference type="InterPro" id="IPR003819">
    <property type="entry name" value="TauD/TfdA-like"/>
</dbReference>